<evidence type="ECO:0000313" key="8">
    <source>
        <dbReference type="EMBL" id="KAK1358233.1"/>
    </source>
</evidence>
<dbReference type="GO" id="GO:0003954">
    <property type="term" value="F:NADH dehydrogenase activity"/>
    <property type="evidence" value="ECO:0007669"/>
    <property type="project" value="TreeGrafter"/>
</dbReference>
<dbReference type="AlphaFoldDB" id="A0AAD8M3R4"/>
<dbReference type="PANTHER" id="PTHR11432:SF3">
    <property type="entry name" value="NADH-UBIQUINONE OXIDOREDUCTASE CHAIN 1"/>
    <property type="match status" value="1"/>
</dbReference>
<evidence type="ECO:0000313" key="9">
    <source>
        <dbReference type="Proteomes" id="UP001237642"/>
    </source>
</evidence>
<evidence type="ECO:0000256" key="7">
    <source>
        <dbReference type="SAM" id="MobiDB-lite"/>
    </source>
</evidence>
<evidence type="ECO:0000256" key="4">
    <source>
        <dbReference type="ARBA" id="ARBA00022989"/>
    </source>
</evidence>
<reference evidence="8" key="1">
    <citation type="submission" date="2023-02" db="EMBL/GenBank/DDBJ databases">
        <title>Genome of toxic invasive species Heracleum sosnowskyi carries increased number of genes despite the absence of recent whole-genome duplications.</title>
        <authorList>
            <person name="Schelkunov M."/>
            <person name="Shtratnikova V."/>
            <person name="Makarenko M."/>
            <person name="Klepikova A."/>
            <person name="Omelchenko D."/>
            <person name="Novikova G."/>
            <person name="Obukhova E."/>
            <person name="Bogdanov V."/>
            <person name="Penin A."/>
            <person name="Logacheva M."/>
        </authorList>
    </citation>
    <scope>NUCLEOTIDE SEQUENCE</scope>
    <source>
        <strain evidence="8">Hsosn_3</strain>
        <tissue evidence="8">Leaf</tissue>
    </source>
</reference>
<gene>
    <name evidence="8" type="ORF">POM88_051489</name>
</gene>
<name>A0AAD8M3R4_9APIA</name>
<reference evidence="8" key="2">
    <citation type="submission" date="2023-05" db="EMBL/GenBank/DDBJ databases">
        <authorList>
            <person name="Schelkunov M.I."/>
        </authorList>
    </citation>
    <scope>NUCLEOTIDE SEQUENCE</scope>
    <source>
        <strain evidence="8">Hsosn_3</strain>
        <tissue evidence="8">Leaf</tissue>
    </source>
</reference>
<dbReference type="PROSITE" id="PS00668">
    <property type="entry name" value="COMPLEX1_ND1_2"/>
    <property type="match status" value="1"/>
</dbReference>
<proteinExistence type="inferred from homology"/>
<protein>
    <submittedName>
        <fullName evidence="8">Uncharacterized protein</fullName>
    </submittedName>
</protein>
<comment type="similarity">
    <text evidence="2 6">Belongs to the complex I subunit 1 family.</text>
</comment>
<dbReference type="InterPro" id="IPR001694">
    <property type="entry name" value="NADH_UbQ_OxRdtase_su1/FPO"/>
</dbReference>
<comment type="subcellular location">
    <subcellularLocation>
        <location evidence="6">Cell membrane</location>
        <topology evidence="6">Multi-pass membrane protein</topology>
    </subcellularLocation>
    <subcellularLocation>
        <location evidence="1">Membrane</location>
        <topology evidence="1">Multi-pass membrane protein</topology>
    </subcellularLocation>
</comment>
<evidence type="ECO:0000256" key="1">
    <source>
        <dbReference type="ARBA" id="ARBA00004141"/>
    </source>
</evidence>
<evidence type="ECO:0000256" key="5">
    <source>
        <dbReference type="ARBA" id="ARBA00023136"/>
    </source>
</evidence>
<dbReference type="PANTHER" id="PTHR11432">
    <property type="entry name" value="NADH DEHYDROGENASE SUBUNIT 1"/>
    <property type="match status" value="1"/>
</dbReference>
<evidence type="ECO:0000256" key="3">
    <source>
        <dbReference type="ARBA" id="ARBA00022692"/>
    </source>
</evidence>
<feature type="region of interest" description="Disordered" evidence="7">
    <location>
        <begin position="1"/>
        <end position="25"/>
    </location>
</feature>
<keyword evidence="3 6" id="KW-0812">Transmembrane</keyword>
<keyword evidence="5" id="KW-0472">Membrane</keyword>
<sequence>MKTKSLLEQRNNSFSTTPASNMYHSNDILSPDLPSLTPPLLTGLPPQTLNLKLKPWQRKKLNVRKTKSLLVPKRNSSFATTWLDPRQQIFNPPMPEHLTVSPLTNLQSRPAVPNSSSVSRFIDLVETFDFTTLTSTIYAEKIKGLLERFPKYTKDHNFRTVLLHKLIKTADDYISMKFCTMGRFPIFGIYRRKDFSLIVVCVEGNTMFALDDCDLHPSFVPDLKVRKLYLGIQDGHLASECERVPFDLPEAEEELVAGYQTEYSERETPSYTNEFMCCAISTLSLGYTLEKKNEWCDAIVLLSGMTTQAVRARLEVSLINDKHKIKGEIFKRRTDRWNGKRKCKEKRARTVVTGRSEMGRRMLENEMNNKFSLRMHGSWHGLVDPFRNEAASLRSLVRPTQMVRPNRVTISATSHFGRLENMFQVERIIAHIHLAVKNIWNEGGPLAFLQVECDYSYDLLCEAFWAILHGQDYSTTKYLVAISQIVMLFSHNTRIPGFALVMGYVLKHRLDYVTLSDDLLSLIEEWSDVFGQVHSGAEKICLGGVEVDMDAIRNLYKLLNSTQHLRSLPRQNLIRVMLERNLEGCSKAKRWAVA</sequence>
<keyword evidence="4" id="KW-1133">Transmembrane helix</keyword>
<dbReference type="InterPro" id="IPR018086">
    <property type="entry name" value="NADH_UbQ_OxRdtase_su1_CS"/>
</dbReference>
<dbReference type="GO" id="GO:0005886">
    <property type="term" value="C:plasma membrane"/>
    <property type="evidence" value="ECO:0007669"/>
    <property type="project" value="UniProtKB-SubCell"/>
</dbReference>
<evidence type="ECO:0000256" key="6">
    <source>
        <dbReference type="RuleBase" id="RU000471"/>
    </source>
</evidence>
<dbReference type="Proteomes" id="UP001237642">
    <property type="component" value="Unassembled WGS sequence"/>
</dbReference>
<organism evidence="8 9">
    <name type="scientific">Heracleum sosnowskyi</name>
    <dbReference type="NCBI Taxonomy" id="360622"/>
    <lineage>
        <taxon>Eukaryota</taxon>
        <taxon>Viridiplantae</taxon>
        <taxon>Streptophyta</taxon>
        <taxon>Embryophyta</taxon>
        <taxon>Tracheophyta</taxon>
        <taxon>Spermatophyta</taxon>
        <taxon>Magnoliopsida</taxon>
        <taxon>eudicotyledons</taxon>
        <taxon>Gunneridae</taxon>
        <taxon>Pentapetalae</taxon>
        <taxon>asterids</taxon>
        <taxon>campanulids</taxon>
        <taxon>Apiales</taxon>
        <taxon>Apiaceae</taxon>
        <taxon>Apioideae</taxon>
        <taxon>apioid superclade</taxon>
        <taxon>Tordylieae</taxon>
        <taxon>Tordyliinae</taxon>
        <taxon>Heracleum</taxon>
    </lineage>
</organism>
<dbReference type="Pfam" id="PF00146">
    <property type="entry name" value="NADHdh"/>
    <property type="match status" value="1"/>
</dbReference>
<keyword evidence="9" id="KW-1185">Reference proteome</keyword>
<keyword evidence="6" id="KW-0520">NAD</keyword>
<evidence type="ECO:0000256" key="2">
    <source>
        <dbReference type="ARBA" id="ARBA00010535"/>
    </source>
</evidence>
<comment type="caution">
    <text evidence="8">The sequence shown here is derived from an EMBL/GenBank/DDBJ whole genome shotgun (WGS) entry which is preliminary data.</text>
</comment>
<dbReference type="EMBL" id="JAUIZM010000011">
    <property type="protein sequence ID" value="KAK1358233.1"/>
    <property type="molecule type" value="Genomic_DNA"/>
</dbReference>
<dbReference type="GO" id="GO:0009060">
    <property type="term" value="P:aerobic respiration"/>
    <property type="evidence" value="ECO:0007669"/>
    <property type="project" value="TreeGrafter"/>
</dbReference>
<accession>A0AAD8M3R4</accession>